<evidence type="ECO:0000256" key="1">
    <source>
        <dbReference type="SAM" id="Phobius"/>
    </source>
</evidence>
<dbReference type="EMBL" id="MFTP01000022">
    <property type="protein sequence ID" value="OGI65138.1"/>
    <property type="molecule type" value="Genomic_DNA"/>
</dbReference>
<sequence>MFLSDTKIKETFRSFTKTVLASLVNMRKFLIIFTVLFTPIISHAFLSFNTPFSVDVLFFMVIGVLAPVYLVNFFTFHYLLLSTTLVVFYFLIGWWLDRRVGSMIWRIVLPLIILIRVYFNYQFWSLVFINIAGVVLTLWFLYWIGKRIDISRSKNIYKWILPIGYLFIGALLVLYTINFE</sequence>
<feature type="transmembrane region" description="Helical" evidence="1">
    <location>
        <begin position="125"/>
        <end position="144"/>
    </location>
</feature>
<feature type="transmembrane region" description="Helical" evidence="1">
    <location>
        <begin position="103"/>
        <end position="119"/>
    </location>
</feature>
<protein>
    <submittedName>
        <fullName evidence="2">Uncharacterized protein</fullName>
    </submittedName>
</protein>
<reference evidence="2 3" key="1">
    <citation type="journal article" date="2016" name="Nat. Commun.">
        <title>Thousands of microbial genomes shed light on interconnected biogeochemical processes in an aquifer system.</title>
        <authorList>
            <person name="Anantharaman K."/>
            <person name="Brown C.T."/>
            <person name="Hug L.A."/>
            <person name="Sharon I."/>
            <person name="Castelle C.J."/>
            <person name="Probst A.J."/>
            <person name="Thomas B.C."/>
            <person name="Singh A."/>
            <person name="Wilkins M.J."/>
            <person name="Karaoz U."/>
            <person name="Brodie E.L."/>
            <person name="Williams K.H."/>
            <person name="Hubbard S.S."/>
            <person name="Banfield J.F."/>
        </authorList>
    </citation>
    <scope>NUCLEOTIDE SEQUENCE [LARGE SCALE GENOMIC DNA]</scope>
</reference>
<evidence type="ECO:0000313" key="3">
    <source>
        <dbReference type="Proteomes" id="UP000177370"/>
    </source>
</evidence>
<proteinExistence type="predicted"/>
<accession>A0A1F6V671</accession>
<feature type="transmembrane region" description="Helical" evidence="1">
    <location>
        <begin position="156"/>
        <end position="177"/>
    </location>
</feature>
<gene>
    <name evidence="2" type="ORF">A2647_04270</name>
</gene>
<keyword evidence="1" id="KW-1133">Transmembrane helix</keyword>
<comment type="caution">
    <text evidence="2">The sequence shown here is derived from an EMBL/GenBank/DDBJ whole genome shotgun (WGS) entry which is preliminary data.</text>
</comment>
<keyword evidence="1" id="KW-0812">Transmembrane</keyword>
<evidence type="ECO:0000313" key="2">
    <source>
        <dbReference type="EMBL" id="OGI65138.1"/>
    </source>
</evidence>
<name>A0A1F6V671_9BACT</name>
<keyword evidence="1" id="KW-0472">Membrane</keyword>
<dbReference type="Proteomes" id="UP000177370">
    <property type="component" value="Unassembled WGS sequence"/>
</dbReference>
<feature type="transmembrane region" description="Helical" evidence="1">
    <location>
        <begin position="76"/>
        <end position="96"/>
    </location>
</feature>
<dbReference type="AlphaFoldDB" id="A0A1F6V671"/>
<organism evidence="2 3">
    <name type="scientific">Candidatus Nomurabacteria bacterium RIFCSPHIGHO2_01_FULL_40_24b</name>
    <dbReference type="NCBI Taxonomy" id="1801739"/>
    <lineage>
        <taxon>Bacteria</taxon>
        <taxon>Candidatus Nomuraibacteriota</taxon>
    </lineage>
</organism>
<feature type="transmembrane region" description="Helical" evidence="1">
    <location>
        <begin position="29"/>
        <end position="46"/>
    </location>
</feature>